<sequence length="99" mass="10493">MRSLVTAALTATALLASPAIASAAQYRAVPAAQPERTSYVTRDTLWKCTDDACVAGSGRSRPEVMCERIVKHVGKLTEFTAEGSPLDAKALAKCNARAR</sequence>
<reference evidence="2" key="1">
    <citation type="submission" date="2021-04" db="EMBL/GenBank/DDBJ databases">
        <title>Ouciella asimina sp. nov., isolated from the surface seawater in the hydrothermal field of Okinawa Trough.</title>
        <authorList>
            <person name="Shuang W."/>
        </authorList>
    </citation>
    <scope>NUCLEOTIDE SEQUENCE</scope>
    <source>
        <strain evidence="2">LXI357</strain>
    </source>
</reference>
<dbReference type="Pfam" id="PF26624">
    <property type="entry name" value="DUF8200"/>
    <property type="match status" value="1"/>
</dbReference>
<evidence type="ECO:0000313" key="2">
    <source>
        <dbReference type="EMBL" id="MBR0552447.1"/>
    </source>
</evidence>
<accession>A0A8T4ICS7</accession>
<dbReference type="InterPro" id="IPR058067">
    <property type="entry name" value="CC_3452-like"/>
</dbReference>
<dbReference type="EMBL" id="JAGRQC010000002">
    <property type="protein sequence ID" value="MBR0552447.1"/>
    <property type="molecule type" value="Genomic_DNA"/>
</dbReference>
<keyword evidence="1" id="KW-0732">Signal</keyword>
<dbReference type="NCBIfam" id="NF047636">
    <property type="entry name" value="CC_3452_fam"/>
    <property type="match status" value="1"/>
</dbReference>
<gene>
    <name evidence="2" type="ORF">J7S20_08015</name>
</gene>
<dbReference type="Proteomes" id="UP000676996">
    <property type="component" value="Unassembled WGS sequence"/>
</dbReference>
<protein>
    <submittedName>
        <fullName evidence="2">Uncharacterized protein</fullName>
    </submittedName>
</protein>
<dbReference type="AlphaFoldDB" id="A0A8T4ICS7"/>
<dbReference type="RefSeq" id="WP_284053726.1">
    <property type="nucleotide sequence ID" value="NZ_JAGRQC010000002.1"/>
</dbReference>
<organism evidence="2 3">
    <name type="scientific">Stakelama marina</name>
    <dbReference type="NCBI Taxonomy" id="2826939"/>
    <lineage>
        <taxon>Bacteria</taxon>
        <taxon>Pseudomonadati</taxon>
        <taxon>Pseudomonadota</taxon>
        <taxon>Alphaproteobacteria</taxon>
        <taxon>Sphingomonadales</taxon>
        <taxon>Sphingomonadaceae</taxon>
        <taxon>Stakelama</taxon>
    </lineage>
</organism>
<proteinExistence type="predicted"/>
<keyword evidence="3" id="KW-1185">Reference proteome</keyword>
<comment type="caution">
    <text evidence="2">The sequence shown here is derived from an EMBL/GenBank/DDBJ whole genome shotgun (WGS) entry which is preliminary data.</text>
</comment>
<dbReference type="InterPro" id="IPR058513">
    <property type="entry name" value="DUF8200"/>
</dbReference>
<evidence type="ECO:0000313" key="3">
    <source>
        <dbReference type="Proteomes" id="UP000676996"/>
    </source>
</evidence>
<name>A0A8T4ICS7_9SPHN</name>
<feature type="signal peptide" evidence="1">
    <location>
        <begin position="1"/>
        <end position="23"/>
    </location>
</feature>
<feature type="chain" id="PRO_5035722951" evidence="1">
    <location>
        <begin position="24"/>
        <end position="99"/>
    </location>
</feature>
<evidence type="ECO:0000256" key="1">
    <source>
        <dbReference type="SAM" id="SignalP"/>
    </source>
</evidence>